<evidence type="ECO:0000256" key="1">
    <source>
        <dbReference type="SAM" id="Phobius"/>
    </source>
</evidence>
<feature type="transmembrane region" description="Helical" evidence="1">
    <location>
        <begin position="12"/>
        <end position="32"/>
    </location>
</feature>
<keyword evidence="1" id="KW-0812">Transmembrane</keyword>
<keyword evidence="1" id="KW-1133">Transmembrane helix</keyword>
<organism evidence="2 3">
    <name type="scientific">Cellulosimicrobium cellulans</name>
    <name type="common">Arthrobacter luteus</name>
    <dbReference type="NCBI Taxonomy" id="1710"/>
    <lineage>
        <taxon>Bacteria</taxon>
        <taxon>Bacillati</taxon>
        <taxon>Actinomycetota</taxon>
        <taxon>Actinomycetes</taxon>
        <taxon>Micrococcales</taxon>
        <taxon>Promicromonosporaceae</taxon>
        <taxon>Cellulosimicrobium</taxon>
    </lineage>
</organism>
<sequence length="178" mass="17768">MTSPGAGVLRGVRVLLLAAAVVGLSVVAHGLAGGTDPGAVPLGVLAVLTAVAVRPLTRRQVGLPRLLGLLGAGQLVLHVVFDRCAALSPADASAHAHGASPLTMLGAHAVATLAVALVLRYGDAVLWRLWTWLAGRRAPGRPRAVVVPAAPPAVGALPTVRDLLVRGAAPGRGPPAVA</sequence>
<accession>A0A4Y4DSH9</accession>
<dbReference type="Proteomes" id="UP000316659">
    <property type="component" value="Unassembled WGS sequence"/>
</dbReference>
<feature type="transmembrane region" description="Helical" evidence="1">
    <location>
        <begin position="63"/>
        <end position="81"/>
    </location>
</feature>
<keyword evidence="1" id="KW-0472">Membrane</keyword>
<feature type="transmembrane region" description="Helical" evidence="1">
    <location>
        <begin position="101"/>
        <end position="119"/>
    </location>
</feature>
<proteinExistence type="predicted"/>
<dbReference type="EMBL" id="BJNZ01000001">
    <property type="protein sequence ID" value="GED08312.1"/>
    <property type="molecule type" value="Genomic_DNA"/>
</dbReference>
<comment type="caution">
    <text evidence="2">The sequence shown here is derived from an EMBL/GenBank/DDBJ whole genome shotgun (WGS) entry which is preliminary data.</text>
</comment>
<feature type="transmembrane region" description="Helical" evidence="1">
    <location>
        <begin position="38"/>
        <end position="56"/>
    </location>
</feature>
<evidence type="ECO:0000313" key="3">
    <source>
        <dbReference type="Proteomes" id="UP000316659"/>
    </source>
</evidence>
<reference evidence="2 3" key="1">
    <citation type="submission" date="2019-06" db="EMBL/GenBank/DDBJ databases">
        <title>Whole genome shotgun sequence of Cellulosimicrobium cellulans NBRC 15516.</title>
        <authorList>
            <person name="Hosoyama A."/>
            <person name="Uohara A."/>
            <person name="Ohji S."/>
            <person name="Ichikawa N."/>
        </authorList>
    </citation>
    <scope>NUCLEOTIDE SEQUENCE [LARGE SCALE GENOMIC DNA]</scope>
    <source>
        <strain evidence="2 3">NBRC 15516</strain>
    </source>
</reference>
<gene>
    <name evidence="2" type="ORF">CCE02nite_03110</name>
</gene>
<name>A0A4Y4DSH9_CELCE</name>
<protein>
    <submittedName>
        <fullName evidence="2">Uncharacterized protein</fullName>
    </submittedName>
</protein>
<evidence type="ECO:0000313" key="2">
    <source>
        <dbReference type="EMBL" id="GED08312.1"/>
    </source>
</evidence>
<dbReference type="AlphaFoldDB" id="A0A4Y4DSH9"/>
<dbReference type="RefSeq" id="WP_141387497.1">
    <property type="nucleotide sequence ID" value="NZ_BJNZ01000001.1"/>
</dbReference>